<sequence>MEIILYALVVFIATALGATSGAGGGAIIKPVFDFIGIDNVTVIGMYSTIAVFAMCLSSIYKHSKSGVAFEKKVLYGLSVGSLLGGLVGDFIFKLVTLEISNSKVTLLQSFLLFFVLLSVFLFTRLSDRLPKYRIRNSVTIFFIGTLVGALSVFLGIGGGPLNVIVLVGFMSYNTKDSAPYSIAMIFFAQIPKIIKMIMIAQPDSFRWKLVPLIVIAAIFGGSIGTSINRKFSNKQVNFIYSCMMLALLILCCYNIVFNL</sequence>
<protein>
    <recommendedName>
        <fullName evidence="6">Probable membrane transporter protein</fullName>
    </recommendedName>
</protein>
<evidence type="ECO:0000313" key="7">
    <source>
        <dbReference type="EMBL" id="EID21037.1"/>
    </source>
</evidence>
<comment type="caution">
    <text evidence="7">The sequence shown here is derived from an EMBL/GenBank/DDBJ whole genome shotgun (WGS) entry which is preliminary data.</text>
</comment>
<dbReference type="AlphaFoldDB" id="A0AAD2SVZ0"/>
<comment type="similarity">
    <text evidence="2 6">Belongs to the 4-toluene sulfonate uptake permease (TSUP) (TC 2.A.102) family.</text>
</comment>
<evidence type="ECO:0000256" key="2">
    <source>
        <dbReference type="ARBA" id="ARBA00009142"/>
    </source>
</evidence>
<evidence type="ECO:0000313" key="8">
    <source>
        <dbReference type="Proteomes" id="UP000005070"/>
    </source>
</evidence>
<evidence type="ECO:0000256" key="6">
    <source>
        <dbReference type="RuleBase" id="RU363041"/>
    </source>
</evidence>
<evidence type="ECO:0000256" key="5">
    <source>
        <dbReference type="ARBA" id="ARBA00023136"/>
    </source>
</evidence>
<dbReference type="Proteomes" id="UP000005070">
    <property type="component" value="Unassembled WGS sequence"/>
</dbReference>
<feature type="transmembrane region" description="Helical" evidence="6">
    <location>
        <begin position="178"/>
        <end position="197"/>
    </location>
</feature>
<name>A0AAD2SVZ0_STRCV</name>
<keyword evidence="3 6" id="KW-0812">Transmembrane</keyword>
<dbReference type="RefSeq" id="WP_006269875.1">
    <property type="nucleotide sequence ID" value="NZ_AICQ01000018.1"/>
</dbReference>
<proteinExistence type="inferred from homology"/>
<comment type="subcellular location">
    <subcellularLocation>
        <location evidence="6">Cell membrane</location>
        <topology evidence="6">Multi-pass membrane protein</topology>
    </subcellularLocation>
    <subcellularLocation>
        <location evidence="1">Membrane</location>
        <topology evidence="1">Multi-pass membrane protein</topology>
    </subcellularLocation>
</comment>
<accession>A0AAD2SVZ0</accession>
<keyword evidence="6" id="KW-1003">Cell membrane</keyword>
<keyword evidence="4 6" id="KW-1133">Transmembrane helix</keyword>
<evidence type="ECO:0000256" key="4">
    <source>
        <dbReference type="ARBA" id="ARBA00022989"/>
    </source>
</evidence>
<dbReference type="EMBL" id="AICQ01000018">
    <property type="protein sequence ID" value="EID21037.1"/>
    <property type="molecule type" value="Genomic_DNA"/>
</dbReference>
<feature type="transmembrane region" description="Helical" evidence="6">
    <location>
        <begin position="238"/>
        <end position="257"/>
    </location>
</feature>
<dbReference type="Pfam" id="PF01925">
    <property type="entry name" value="TauE"/>
    <property type="match status" value="1"/>
</dbReference>
<dbReference type="GeneID" id="93848447"/>
<keyword evidence="5 6" id="KW-0472">Membrane</keyword>
<evidence type="ECO:0000256" key="3">
    <source>
        <dbReference type="ARBA" id="ARBA00022692"/>
    </source>
</evidence>
<organism evidence="7 8">
    <name type="scientific">Streptococcus constellatus subsp. constellatus SK53</name>
    <dbReference type="NCBI Taxonomy" id="1095730"/>
    <lineage>
        <taxon>Bacteria</taxon>
        <taxon>Bacillati</taxon>
        <taxon>Bacillota</taxon>
        <taxon>Bacilli</taxon>
        <taxon>Lactobacillales</taxon>
        <taxon>Streptococcaceae</taxon>
        <taxon>Streptococcus</taxon>
        <taxon>Streptococcus anginosus group</taxon>
    </lineage>
</organism>
<dbReference type="PANTHER" id="PTHR43701:SF2">
    <property type="entry name" value="MEMBRANE TRANSPORTER PROTEIN YJNA-RELATED"/>
    <property type="match status" value="1"/>
</dbReference>
<feature type="transmembrane region" description="Helical" evidence="6">
    <location>
        <begin position="72"/>
        <end position="92"/>
    </location>
</feature>
<feature type="transmembrane region" description="Helical" evidence="6">
    <location>
        <begin position="40"/>
        <end position="60"/>
    </location>
</feature>
<gene>
    <name evidence="7" type="ORF">HMPREF1044_1232</name>
</gene>
<dbReference type="PANTHER" id="PTHR43701">
    <property type="entry name" value="MEMBRANE TRANSPORTER PROTEIN MJ0441-RELATED"/>
    <property type="match status" value="1"/>
</dbReference>
<feature type="transmembrane region" description="Helical" evidence="6">
    <location>
        <begin position="137"/>
        <end position="158"/>
    </location>
</feature>
<reference evidence="7 8" key="1">
    <citation type="submission" date="2012-01" db="EMBL/GenBank/DDBJ databases">
        <authorList>
            <person name="Harkins D.M."/>
            <person name="Madupu R."/>
            <person name="Durkin A.S."/>
            <person name="Torralba M."/>
            <person name="Methe B."/>
            <person name="Sutton G.G."/>
            <person name="Nelson K.E."/>
        </authorList>
    </citation>
    <scope>NUCLEOTIDE SEQUENCE [LARGE SCALE GENOMIC DNA]</scope>
    <source>
        <strain evidence="7 8">SK53</strain>
    </source>
</reference>
<evidence type="ECO:0000256" key="1">
    <source>
        <dbReference type="ARBA" id="ARBA00004141"/>
    </source>
</evidence>
<dbReference type="InterPro" id="IPR051598">
    <property type="entry name" value="TSUP/Inactive_protease-like"/>
</dbReference>
<dbReference type="GO" id="GO:0005886">
    <property type="term" value="C:plasma membrane"/>
    <property type="evidence" value="ECO:0007669"/>
    <property type="project" value="UniProtKB-SubCell"/>
</dbReference>
<dbReference type="InterPro" id="IPR002781">
    <property type="entry name" value="TM_pro_TauE-like"/>
</dbReference>
<feature type="transmembrane region" description="Helical" evidence="6">
    <location>
        <begin position="209"/>
        <end position="226"/>
    </location>
</feature>
<feature type="transmembrane region" description="Helical" evidence="6">
    <location>
        <begin position="104"/>
        <end position="125"/>
    </location>
</feature>